<comment type="caution">
    <text evidence="1">The sequence shown here is derived from an EMBL/GenBank/DDBJ whole genome shotgun (WGS) entry which is preliminary data.</text>
</comment>
<evidence type="ECO:0000313" key="1">
    <source>
        <dbReference type="EMBL" id="MCC2148246.1"/>
    </source>
</evidence>
<name>A0ABS8ESS7_9FIRM</name>
<protein>
    <submittedName>
        <fullName evidence="1">DUF4364 family protein</fullName>
    </submittedName>
</protein>
<dbReference type="Gene3D" id="1.10.10.10">
    <property type="entry name" value="Winged helix-like DNA-binding domain superfamily/Winged helix DNA-binding domain"/>
    <property type="match status" value="1"/>
</dbReference>
<dbReference type="EMBL" id="JAJEQE010000006">
    <property type="protein sequence ID" value="MCC2148246.1"/>
    <property type="molecule type" value="Genomic_DNA"/>
</dbReference>
<organism evidence="1 2">
    <name type="scientific">Hominisplanchenecus faecis</name>
    <dbReference type="NCBI Taxonomy" id="2885351"/>
    <lineage>
        <taxon>Bacteria</taxon>
        <taxon>Bacillati</taxon>
        <taxon>Bacillota</taxon>
        <taxon>Clostridia</taxon>
        <taxon>Lachnospirales</taxon>
        <taxon>Lachnospiraceae</taxon>
        <taxon>Hominisplanchenecus</taxon>
    </lineage>
</organism>
<dbReference type="RefSeq" id="WP_022118958.1">
    <property type="nucleotide sequence ID" value="NZ_JAJEQE010000006.1"/>
</dbReference>
<dbReference type="InterPro" id="IPR036388">
    <property type="entry name" value="WH-like_DNA-bd_sf"/>
</dbReference>
<reference evidence="1 2" key="1">
    <citation type="submission" date="2021-10" db="EMBL/GenBank/DDBJ databases">
        <title>Anaerobic single-cell dispensing facilitates the cultivation of human gut bacteria.</title>
        <authorList>
            <person name="Afrizal A."/>
        </authorList>
    </citation>
    <scope>NUCLEOTIDE SEQUENCE [LARGE SCALE GENOMIC DNA]</scope>
    <source>
        <strain evidence="1 2">CLA-AA-H246</strain>
    </source>
</reference>
<dbReference type="SUPFAM" id="SSF46785">
    <property type="entry name" value="Winged helix' DNA-binding domain"/>
    <property type="match status" value="1"/>
</dbReference>
<evidence type="ECO:0000313" key="2">
    <source>
        <dbReference type="Proteomes" id="UP001299235"/>
    </source>
</evidence>
<accession>A0ABS8ESS7</accession>
<proteinExistence type="predicted"/>
<gene>
    <name evidence="1" type="ORF">LKD42_03090</name>
</gene>
<sequence>MAEPFTLYKLIILYMLDRVDFPLTNSQISSFLLDRGYTNYFTLQQAFSELEEANLVKPQTIRNTTQFQLTKSGREALGYFCDRIPNAIQEEADQYLQEHKIELRNEVSVTADYYRTTAKEYAVHCVIKEKESDLIDLTLTVPDKKQAEAMCKSWKNKCEMVYQFLMTQLS</sequence>
<dbReference type="Pfam" id="PF14277">
    <property type="entry name" value="DUF4364"/>
    <property type="match status" value="1"/>
</dbReference>
<dbReference type="InterPro" id="IPR036390">
    <property type="entry name" value="WH_DNA-bd_sf"/>
</dbReference>
<keyword evidence="2" id="KW-1185">Reference proteome</keyword>
<dbReference type="InterPro" id="IPR025374">
    <property type="entry name" value="DUF4364"/>
</dbReference>
<dbReference type="Proteomes" id="UP001299235">
    <property type="component" value="Unassembled WGS sequence"/>
</dbReference>